<comment type="caution">
    <text evidence="1">The sequence shown here is derived from an EMBL/GenBank/DDBJ whole genome shotgun (WGS) entry which is preliminary data.</text>
</comment>
<reference evidence="1" key="1">
    <citation type="submission" date="2020-10" db="EMBL/GenBank/DDBJ databases">
        <title>Phylogeny of dyella-like bacteria.</title>
        <authorList>
            <person name="Fu J."/>
        </authorList>
    </citation>
    <scope>NUCLEOTIDE SEQUENCE</scope>
    <source>
        <strain evidence="1">DHOC52</strain>
    </source>
</reference>
<accession>A0ABS2JZY7</accession>
<proteinExistence type="predicted"/>
<dbReference type="Proteomes" id="UP001430149">
    <property type="component" value="Unassembled WGS sequence"/>
</dbReference>
<sequence>MAYKIFNPAASDGKKFFQNLREQKVRYVELTPKSGISPIGRSIRINSCDELNRFLAIWNGADTFIANHPKDVWSVRVRLYADKGVYSGVLRVTTNQGVMFDFDGSPTGWPVISEYQLRRSSPAQIEAVLQSLEGSLDKAKECQR</sequence>
<gene>
    <name evidence="1" type="ORF">ISP19_04160</name>
</gene>
<evidence type="ECO:0000313" key="1">
    <source>
        <dbReference type="EMBL" id="MBM7124562.1"/>
    </source>
</evidence>
<keyword evidence="2" id="KW-1185">Reference proteome</keyword>
<protein>
    <submittedName>
        <fullName evidence="1">Uncharacterized protein</fullName>
    </submittedName>
</protein>
<name>A0ABS2JZY7_9GAMM</name>
<organism evidence="1 2">
    <name type="scientific">Dyella flava</name>
    <dbReference type="NCBI Taxonomy" id="1920170"/>
    <lineage>
        <taxon>Bacteria</taxon>
        <taxon>Pseudomonadati</taxon>
        <taxon>Pseudomonadota</taxon>
        <taxon>Gammaproteobacteria</taxon>
        <taxon>Lysobacterales</taxon>
        <taxon>Rhodanobacteraceae</taxon>
        <taxon>Dyella</taxon>
    </lineage>
</organism>
<dbReference type="RefSeq" id="WP_204680084.1">
    <property type="nucleotide sequence ID" value="NZ_BSNR01000030.1"/>
</dbReference>
<dbReference type="EMBL" id="JADIKE010000027">
    <property type="protein sequence ID" value="MBM7124562.1"/>
    <property type="molecule type" value="Genomic_DNA"/>
</dbReference>
<evidence type="ECO:0000313" key="2">
    <source>
        <dbReference type="Proteomes" id="UP001430149"/>
    </source>
</evidence>